<dbReference type="InterPro" id="IPR008979">
    <property type="entry name" value="Galactose-bd-like_sf"/>
</dbReference>
<dbReference type="InterPro" id="IPR013783">
    <property type="entry name" value="Ig-like_fold"/>
</dbReference>
<name>A0A564WX48_9FIRM</name>
<dbReference type="CDD" id="cd06547">
    <property type="entry name" value="GH85_ENGase"/>
    <property type="match status" value="1"/>
</dbReference>
<dbReference type="CDD" id="cd00146">
    <property type="entry name" value="PKD"/>
    <property type="match status" value="1"/>
</dbReference>
<dbReference type="InterPro" id="IPR022409">
    <property type="entry name" value="PKD/Chitinase_dom"/>
</dbReference>
<dbReference type="Pfam" id="PF00754">
    <property type="entry name" value="F5_F8_type_C"/>
    <property type="match status" value="1"/>
</dbReference>
<dbReference type="Gene3D" id="3.20.20.80">
    <property type="entry name" value="Glycosidases"/>
    <property type="match status" value="1"/>
</dbReference>
<keyword evidence="1" id="KW-0326">Glycosidase</keyword>
<feature type="domain" description="F5/8 type C" evidence="3">
    <location>
        <begin position="784"/>
        <end position="932"/>
    </location>
</feature>
<dbReference type="InterPro" id="IPR054110">
    <property type="entry name" value="EndoD-like_D2"/>
</dbReference>
<dbReference type="SUPFAM" id="SSF49785">
    <property type="entry name" value="Galactose-binding domain-like"/>
    <property type="match status" value="1"/>
</dbReference>
<dbReference type="PANTHER" id="PTHR13246">
    <property type="entry name" value="ENDO BETA N-ACETYLGLUCOSAMINIDASE"/>
    <property type="match status" value="1"/>
</dbReference>
<evidence type="ECO:0000313" key="5">
    <source>
        <dbReference type="EMBL" id="VUX66912.1"/>
    </source>
</evidence>
<feature type="domain" description="PKD" evidence="4">
    <location>
        <begin position="721"/>
        <end position="786"/>
    </location>
</feature>
<gene>
    <name evidence="5" type="ORF">BWLFYP14_03188</name>
</gene>
<feature type="chain" id="PRO_5038509563" evidence="2">
    <location>
        <begin position="26"/>
        <end position="939"/>
    </location>
</feature>
<dbReference type="PANTHER" id="PTHR13246:SF1">
    <property type="entry name" value="CYTOSOLIC ENDO-BETA-N-ACETYLGLUCOSAMINIDASE"/>
    <property type="match status" value="1"/>
</dbReference>
<sequence>MRRKEFLRRASAISVAALLTMNLCACQKEEAVISEEEKASNYQVTEENENKELVMNRQPESSYWFPEELLEWNPEEDQDLIYNISKIPLAKRVDHEYLTPVNETQNKDTRVMAISIMNSSTSGNAPHGLNSANCNVFTYWQYVDELVYWGGSSGEGLIVPPSPDVTDLGHKNGVPVIGTVFFPQGVAGGKMEWLDTFLSQEKDGSFPLADKLIEVAEIYGFDGWFINQETEGTEEQPLTKDYADQMQAFIKYFKEKAPELRVIYYDSMTADGEMDWQNALTDQNEMFLQDEDGNAVADEMFLNFWWTEEELADQKLLEQSAEKAETMGIDPYQVYAGIDIQANGYNTPIRWDLFESGENSTHTSLGIYCPSWAYASASTLDEFHQKENTIWVNSKADPSEKMEYSKAEQWRGVSAFAIEKSVLTSVPFVTNFNTGSGYSFFKEGEQISKLDWNNRSIGDVLPTYRWMIDDGEGNALTAAFDVGNAWYGGNSLKLYGNMEEGRSSIIHLYSADLPVEETTYFSTTVMANTETELNAILLFDDGSQETIKGDHKVGDQWTAVNFDISKYSGKNIRAISYELKPTEQSTFYQFNFGNITIADSAEEKIAEITNLTVDDAEFDEDGMYAGVRLSWESDSETSNYEIYRINQDNSKSLLGVSNTECFYINTLPRTDETNKSEFKVVPVNRFLKEGEGVSVSMEWPDNSLPKAGLKASQTLIGPGSTVKFSAACSQNTEEITWSLPGSSSESAEGDSVSVTYDKEGVYDVTVMAKNSSGEDTKTVEGLVFVTSELEKDGELLLLSQDKVTEATAYVNENEAPSFAVDGDVTKKWCATGMPPHELIIDLGEEVAVSQVAIAHAEAGGESPDMNTKAYTISVSTDGTEYTSIVSVTKNTLADTLDTFAPVNARYVKLSVVKPTQGSDTAARIYEVQIYGLEKTLAAD</sequence>
<dbReference type="PROSITE" id="PS50022">
    <property type="entry name" value="FA58C_3"/>
    <property type="match status" value="1"/>
</dbReference>
<evidence type="ECO:0000256" key="2">
    <source>
        <dbReference type="SAM" id="SignalP"/>
    </source>
</evidence>
<dbReference type="InterPro" id="IPR000421">
    <property type="entry name" value="FA58C"/>
</dbReference>
<dbReference type="Gene3D" id="2.60.120.260">
    <property type="entry name" value="Galactose-binding domain-like"/>
    <property type="match status" value="2"/>
</dbReference>
<dbReference type="PROSITE" id="PS50093">
    <property type="entry name" value="PKD"/>
    <property type="match status" value="1"/>
</dbReference>
<evidence type="ECO:0000259" key="4">
    <source>
        <dbReference type="PROSITE" id="PS50093"/>
    </source>
</evidence>
<dbReference type="Gene3D" id="2.60.40.10">
    <property type="entry name" value="Immunoglobulins"/>
    <property type="match status" value="2"/>
</dbReference>
<protein>
    <submittedName>
        <fullName evidence="5">Glycosyl hydrolase family 85</fullName>
    </submittedName>
</protein>
<keyword evidence="6" id="KW-1185">Reference proteome</keyword>
<feature type="signal peptide" evidence="2">
    <location>
        <begin position="1"/>
        <end position="25"/>
    </location>
</feature>
<dbReference type="InterPro" id="IPR005201">
    <property type="entry name" value="TIM_ENGase"/>
</dbReference>
<keyword evidence="5" id="KW-0378">Hydrolase</keyword>
<dbReference type="Pfam" id="PF00801">
    <property type="entry name" value="PKD"/>
    <property type="match status" value="1"/>
</dbReference>
<reference evidence="5 6" key="1">
    <citation type="submission" date="2019-07" db="EMBL/GenBank/DDBJ databases">
        <authorList>
            <person name="Chang H.-W."/>
            <person name="Raman A."/>
            <person name="Venkatesh S."/>
            <person name="Gehrig J."/>
        </authorList>
    </citation>
    <scope>NUCLEOTIDE SEQUENCE [LARGE SCALE GENOMIC DNA]</scope>
    <source>
        <strain evidence="5">Blautia_wexlerae_LFYP_14</strain>
    </source>
</reference>
<dbReference type="SUPFAM" id="SSF49299">
    <property type="entry name" value="PKD domain"/>
    <property type="match status" value="1"/>
</dbReference>
<dbReference type="SMART" id="SM00089">
    <property type="entry name" value="PKD"/>
    <property type="match status" value="1"/>
</dbReference>
<dbReference type="AlphaFoldDB" id="A0A564WX48"/>
<dbReference type="InterPro" id="IPR032979">
    <property type="entry name" value="ENGase"/>
</dbReference>
<dbReference type="InterPro" id="IPR035986">
    <property type="entry name" value="PKD_dom_sf"/>
</dbReference>
<evidence type="ECO:0000313" key="6">
    <source>
        <dbReference type="Proteomes" id="UP000366766"/>
    </source>
</evidence>
<dbReference type="GO" id="GO:0005829">
    <property type="term" value="C:cytosol"/>
    <property type="evidence" value="ECO:0007669"/>
    <property type="project" value="UniProtKB-SubCell"/>
</dbReference>
<dbReference type="InterPro" id="IPR000601">
    <property type="entry name" value="PKD_dom"/>
</dbReference>
<evidence type="ECO:0000259" key="3">
    <source>
        <dbReference type="PROSITE" id="PS50022"/>
    </source>
</evidence>
<dbReference type="Pfam" id="PF03644">
    <property type="entry name" value="Glyco_hydro_85"/>
    <property type="match status" value="1"/>
</dbReference>
<evidence type="ECO:0000256" key="1">
    <source>
        <dbReference type="ARBA" id="ARBA00023295"/>
    </source>
</evidence>
<organism evidence="5 6">
    <name type="scientific">Blautia wexlerae</name>
    <dbReference type="NCBI Taxonomy" id="418240"/>
    <lineage>
        <taxon>Bacteria</taxon>
        <taxon>Bacillati</taxon>
        <taxon>Bacillota</taxon>
        <taxon>Clostridia</taxon>
        <taxon>Lachnospirales</taxon>
        <taxon>Lachnospiraceae</taxon>
        <taxon>Blautia</taxon>
    </lineage>
</organism>
<dbReference type="RefSeq" id="WP_144137267.1">
    <property type="nucleotide sequence ID" value="NZ_CABHOF010000076.1"/>
</dbReference>
<keyword evidence="2" id="KW-0732">Signal</keyword>
<dbReference type="EMBL" id="CABHOF010000076">
    <property type="protein sequence ID" value="VUX66912.1"/>
    <property type="molecule type" value="Genomic_DNA"/>
</dbReference>
<dbReference type="GO" id="GO:0033925">
    <property type="term" value="F:mannosyl-glycoprotein endo-beta-N-acetylglucosaminidase activity"/>
    <property type="evidence" value="ECO:0007669"/>
    <property type="project" value="InterPro"/>
</dbReference>
<dbReference type="Pfam" id="PF21910">
    <property type="entry name" value="GH85_C"/>
    <property type="match status" value="1"/>
</dbReference>
<proteinExistence type="predicted"/>
<dbReference type="Proteomes" id="UP000366766">
    <property type="component" value="Unassembled WGS sequence"/>
</dbReference>
<accession>A0A564WX48</accession>